<dbReference type="GeneID" id="76207378"/>
<dbReference type="EMBL" id="BMNM01000011">
    <property type="protein sequence ID" value="GGI84011.1"/>
    <property type="molecule type" value="Genomic_DNA"/>
</dbReference>
<evidence type="ECO:0000313" key="2">
    <source>
        <dbReference type="EMBL" id="GGI84011.1"/>
    </source>
</evidence>
<reference evidence="1" key="4">
    <citation type="journal article" date="2023" name="Microbiol. Resour. Announc.">
        <title>Complete Genome Sequence of Vulcanisaeta souniana Strain IC-059, a Hyperthermophilic Archaeon Isolated from Hot Spring Water in Japan.</title>
        <authorList>
            <person name="Kato S."/>
            <person name="Itoh T."/>
            <person name="Wu L."/>
            <person name="Ma J."/>
            <person name="Ohkuma M."/>
        </authorList>
    </citation>
    <scope>NUCLEOTIDE SEQUENCE</scope>
    <source>
        <strain evidence="1">JCM 11219</strain>
    </source>
</reference>
<dbReference type="RefSeq" id="WP_188603895.1">
    <property type="nucleotide sequence ID" value="NZ_AP026830.1"/>
</dbReference>
<dbReference type="AlphaFoldDB" id="A0A830E585"/>
<accession>A0A830E585</accession>
<reference evidence="2" key="1">
    <citation type="journal article" date="2014" name="Int. J. Syst. Evol. Microbiol.">
        <title>Complete genome sequence of Corynebacterium casei LMG S-19264T (=DSM 44701T), isolated from a smear-ripened cheese.</title>
        <authorList>
            <consortium name="US DOE Joint Genome Institute (JGI-PGF)"/>
            <person name="Walter F."/>
            <person name="Albersmeier A."/>
            <person name="Kalinowski J."/>
            <person name="Ruckert C."/>
        </authorList>
    </citation>
    <scope>NUCLEOTIDE SEQUENCE</scope>
    <source>
        <strain evidence="2">JCM 11219</strain>
    </source>
</reference>
<dbReference type="OrthoDB" id="24948at2157"/>
<proteinExistence type="predicted"/>
<protein>
    <submittedName>
        <fullName evidence="2">Uncharacterized protein</fullName>
    </submittedName>
</protein>
<reference evidence="2" key="2">
    <citation type="submission" date="2020-09" db="EMBL/GenBank/DDBJ databases">
        <authorList>
            <person name="Sun Q."/>
            <person name="Ohkuma M."/>
        </authorList>
    </citation>
    <scope>NUCLEOTIDE SEQUENCE</scope>
    <source>
        <strain evidence="2">JCM 11219</strain>
    </source>
</reference>
<gene>
    <name evidence="2" type="ORF">GCM10007112_21120</name>
    <name evidence="1" type="ORF">Vsou_18380</name>
</gene>
<evidence type="ECO:0000313" key="1">
    <source>
        <dbReference type="EMBL" id="BDR92745.1"/>
    </source>
</evidence>
<evidence type="ECO:0000313" key="4">
    <source>
        <dbReference type="Proteomes" id="UP001060771"/>
    </source>
</evidence>
<organism evidence="2 3">
    <name type="scientific">Vulcanisaeta souniana JCM 11219</name>
    <dbReference type="NCBI Taxonomy" id="1293586"/>
    <lineage>
        <taxon>Archaea</taxon>
        <taxon>Thermoproteota</taxon>
        <taxon>Thermoprotei</taxon>
        <taxon>Thermoproteales</taxon>
        <taxon>Thermoproteaceae</taxon>
        <taxon>Vulcanisaeta</taxon>
    </lineage>
</organism>
<dbReference type="EMBL" id="AP026830">
    <property type="protein sequence ID" value="BDR92745.1"/>
    <property type="molecule type" value="Genomic_DNA"/>
</dbReference>
<name>A0A830E585_9CREN</name>
<dbReference type="Proteomes" id="UP000657075">
    <property type="component" value="Unassembled WGS sequence"/>
</dbReference>
<evidence type="ECO:0000313" key="3">
    <source>
        <dbReference type="Proteomes" id="UP000657075"/>
    </source>
</evidence>
<sequence length="122" mass="13571">MGLIECIIISTLKKLGRTSLDRLAKIVFLVDRFGDLQALNWDRIDLVITSPDLIGTVEQLTRNGVIKNIGDFLTLANNDYDPGCGWIGNTVESTINYVLEKYGQLSDGELDDIVESVYEGVY</sequence>
<dbReference type="Proteomes" id="UP001060771">
    <property type="component" value="Chromosome"/>
</dbReference>
<keyword evidence="4" id="KW-1185">Reference proteome</keyword>
<reference evidence="4" key="3">
    <citation type="submission" date="2022-09" db="EMBL/GenBank/DDBJ databases">
        <title>Complete genome sequence of Vulcanisaeta souniana.</title>
        <authorList>
            <person name="Kato S."/>
            <person name="Itoh T."/>
            <person name="Ohkuma M."/>
        </authorList>
    </citation>
    <scope>NUCLEOTIDE SEQUENCE [LARGE SCALE GENOMIC DNA]</scope>
    <source>
        <strain evidence="4">JCM 11219</strain>
    </source>
</reference>